<gene>
    <name evidence="3" type="ORF">BLNAU_9481</name>
</gene>
<reference evidence="3 4" key="1">
    <citation type="journal article" date="2022" name="bioRxiv">
        <title>Genomics of Preaxostyla Flagellates Illuminates Evolutionary Transitions and the Path Towards Mitochondrial Loss.</title>
        <authorList>
            <person name="Novak L.V.F."/>
            <person name="Treitli S.C."/>
            <person name="Pyrih J."/>
            <person name="Halakuc P."/>
            <person name="Pipaliya S.V."/>
            <person name="Vacek V."/>
            <person name="Brzon O."/>
            <person name="Soukal P."/>
            <person name="Eme L."/>
            <person name="Dacks J.B."/>
            <person name="Karnkowska A."/>
            <person name="Elias M."/>
            <person name="Hampl V."/>
        </authorList>
    </citation>
    <scope>NUCLEOTIDE SEQUENCE [LARGE SCALE GENOMIC DNA]</scope>
    <source>
        <strain evidence="3">NAU3</strain>
        <tissue evidence="3">Gut</tissue>
    </source>
</reference>
<keyword evidence="4" id="KW-1185">Reference proteome</keyword>
<dbReference type="Gene3D" id="1.20.58.1970">
    <property type="match status" value="1"/>
</dbReference>
<organism evidence="3 4">
    <name type="scientific">Blattamonas nauphoetae</name>
    <dbReference type="NCBI Taxonomy" id="2049346"/>
    <lineage>
        <taxon>Eukaryota</taxon>
        <taxon>Metamonada</taxon>
        <taxon>Preaxostyla</taxon>
        <taxon>Oxymonadida</taxon>
        <taxon>Blattamonas</taxon>
    </lineage>
</organism>
<accession>A0ABQ9XVW6</accession>
<dbReference type="Proteomes" id="UP001281761">
    <property type="component" value="Unassembled WGS sequence"/>
</dbReference>
<evidence type="ECO:0000256" key="1">
    <source>
        <dbReference type="SAM" id="MobiDB-lite"/>
    </source>
</evidence>
<feature type="region of interest" description="Disordered" evidence="1">
    <location>
        <begin position="509"/>
        <end position="623"/>
    </location>
</feature>
<proteinExistence type="predicted"/>
<evidence type="ECO:0000259" key="2">
    <source>
        <dbReference type="Pfam" id="PF07393"/>
    </source>
</evidence>
<dbReference type="InterPro" id="IPR009976">
    <property type="entry name" value="Sec10-like"/>
</dbReference>
<dbReference type="InterPro" id="IPR048627">
    <property type="entry name" value="Sec10_HB"/>
</dbReference>
<name>A0ABQ9XVW6_9EUKA</name>
<dbReference type="PANTHER" id="PTHR12100:SF0">
    <property type="entry name" value="EXOCYST COMPLEX COMPONENT 5"/>
    <property type="match status" value="1"/>
</dbReference>
<evidence type="ECO:0000313" key="3">
    <source>
        <dbReference type="EMBL" id="KAK2955622.1"/>
    </source>
</evidence>
<feature type="domain" description="Exocyst complex component Sec10-like alpha-helical bundle" evidence="2">
    <location>
        <begin position="198"/>
        <end position="985"/>
    </location>
</feature>
<evidence type="ECO:0000313" key="4">
    <source>
        <dbReference type="Proteomes" id="UP001281761"/>
    </source>
</evidence>
<feature type="compositionally biased region" description="Polar residues" evidence="1">
    <location>
        <begin position="509"/>
        <end position="518"/>
    </location>
</feature>
<dbReference type="PANTHER" id="PTHR12100">
    <property type="entry name" value="SEC10"/>
    <property type="match status" value="1"/>
</dbReference>
<sequence length="991" mass="112223">MSFGTDLSISLDDFLNPYFDPIVFVDEQLSAIDAVDTVRITGGEYLSEDKQGVNDVRDAAQRTGCDPSDTVVLIKPDVIITQVENMIHEITTIRNDLAKEIDECAVKCDQLATEYSSESGPALENIERLQSETKRMIATINLSAENTTRRADRLERLHLESIAAKEALQIGEFFLQFNSPDPTINHPDVFLPQNIHENASMLRHIHRISQRFSADTVQTAKSNIEDMFNTVREHLFGQLLPTLDLANAPDVRDLVSVITEIGVPTEDTITRFVSHRITHFARTSLEGYAKKAADENSIREQLENAFAYIEDFFEKQIELIKGAFPDFANDVFKALLQRILAEFNDSFVETYYIEASKLMAAADNQKREKFSSYRCASPFLWVNGLYHIYTGTTGLLTILCEKINALDPSSLIEPTFANYRENYPQQEANAFNKYFARILNRPAYFICESYPQINEVIYNGSSSRFPFFKPKFIESLGTAKQHPVLVDTEAVHSGTSIPQMISTTVNLSSSLMPSQAPTPTIPGHFTPQTPMSMASMGGPDRVDSIRGARTTNNTPRSSRTYKDGGYDALHTPSPSTPRTLNEAKEGKAQLRGRSGLKATEVDYDDENSERSDDDMDSLPDSATPTSIFEDLSQFNFYDEAMEMSPTTVPPTLFAHCLDILQDCISRCSVLCFRQKRMENLKVFFEIAIAWCVLSCDDSIKFTRSELEKIDRPTEEAAKANVFNRSKKEKDEEAIRQQMIDERILAAQQFRYVPNIIQIIEMLKMVWNHRITILVQHQPNDHRALKKHLRSQLILIEKDIQKDLTQFINVTLSTFTARTTQARKKNDYMIDASEDRESAFLARGPPLDDIPTDACQAGISWIRTQYTRISQFITGENVSQVFVAIALKVCDLVDENLLEQKITIQGGLRVARDISEYLIFFEKLHNEAVSEQLDKLRRICAIFSIDKKSLKSFIEGTEESGISKALIMTHLKCRTDYQSIKTDKELDLGIVD</sequence>
<dbReference type="Pfam" id="PF07393">
    <property type="entry name" value="Sec10_HB"/>
    <property type="match status" value="1"/>
</dbReference>
<protein>
    <submittedName>
        <fullName evidence="3">Exocyst complex component Sec10</fullName>
    </submittedName>
</protein>
<feature type="compositionally biased region" description="Low complexity" evidence="1">
    <location>
        <begin position="549"/>
        <end position="558"/>
    </location>
</feature>
<feature type="compositionally biased region" description="Acidic residues" evidence="1">
    <location>
        <begin position="601"/>
        <end position="617"/>
    </location>
</feature>
<comment type="caution">
    <text evidence="3">The sequence shown here is derived from an EMBL/GenBank/DDBJ whole genome shotgun (WGS) entry which is preliminary data.</text>
</comment>
<dbReference type="EMBL" id="JARBJD010000065">
    <property type="protein sequence ID" value="KAK2955622.1"/>
    <property type="molecule type" value="Genomic_DNA"/>
</dbReference>